<gene>
    <name evidence="1" type="ORF">EDD18DRAFT_174720</name>
</gene>
<accession>A0AA39Q6L3</accession>
<protein>
    <submittedName>
        <fullName evidence="1">Uncharacterized protein</fullName>
    </submittedName>
</protein>
<sequence length="161" mass="18539">MRLDSNPELGIDPRIFIGTTTVQPDTSRPRRSILHVTQVSSFRMSYSNSGTFPTRRPWILQRPSFITGVISRHEIQSVQLSLVFSFNVGALTRSMADRKWMYFLIKSLICYPYLVSLPRSCFAHIHGLLSRFGLANHDPDHFMNSTMLDSYCNTERIEIPK</sequence>
<keyword evidence="2" id="KW-1185">Reference proteome</keyword>
<organism evidence="1 2">
    <name type="scientific">Armillaria luteobubalina</name>
    <dbReference type="NCBI Taxonomy" id="153913"/>
    <lineage>
        <taxon>Eukaryota</taxon>
        <taxon>Fungi</taxon>
        <taxon>Dikarya</taxon>
        <taxon>Basidiomycota</taxon>
        <taxon>Agaricomycotina</taxon>
        <taxon>Agaricomycetes</taxon>
        <taxon>Agaricomycetidae</taxon>
        <taxon>Agaricales</taxon>
        <taxon>Marasmiineae</taxon>
        <taxon>Physalacriaceae</taxon>
        <taxon>Armillaria</taxon>
    </lineage>
</organism>
<dbReference type="EMBL" id="JAUEPU010000014">
    <property type="protein sequence ID" value="KAK0496734.1"/>
    <property type="molecule type" value="Genomic_DNA"/>
</dbReference>
<evidence type="ECO:0000313" key="2">
    <source>
        <dbReference type="Proteomes" id="UP001175228"/>
    </source>
</evidence>
<comment type="caution">
    <text evidence="1">The sequence shown here is derived from an EMBL/GenBank/DDBJ whole genome shotgun (WGS) entry which is preliminary data.</text>
</comment>
<reference evidence="1" key="1">
    <citation type="submission" date="2023-06" db="EMBL/GenBank/DDBJ databases">
        <authorList>
            <consortium name="Lawrence Berkeley National Laboratory"/>
            <person name="Ahrendt S."/>
            <person name="Sahu N."/>
            <person name="Indic B."/>
            <person name="Wong-Bajracharya J."/>
            <person name="Merenyi Z."/>
            <person name="Ke H.-M."/>
            <person name="Monk M."/>
            <person name="Kocsube S."/>
            <person name="Drula E."/>
            <person name="Lipzen A."/>
            <person name="Balint B."/>
            <person name="Henrissat B."/>
            <person name="Andreopoulos B."/>
            <person name="Martin F.M."/>
            <person name="Harder C.B."/>
            <person name="Rigling D."/>
            <person name="Ford K.L."/>
            <person name="Foster G.D."/>
            <person name="Pangilinan J."/>
            <person name="Papanicolaou A."/>
            <person name="Barry K."/>
            <person name="LaButti K."/>
            <person name="Viragh M."/>
            <person name="Koriabine M."/>
            <person name="Yan M."/>
            <person name="Riley R."/>
            <person name="Champramary S."/>
            <person name="Plett K.L."/>
            <person name="Tsai I.J."/>
            <person name="Slot J."/>
            <person name="Sipos G."/>
            <person name="Plett J."/>
            <person name="Nagy L.G."/>
            <person name="Grigoriev I.V."/>
        </authorList>
    </citation>
    <scope>NUCLEOTIDE SEQUENCE</scope>
    <source>
        <strain evidence="1">HWK02</strain>
    </source>
</reference>
<evidence type="ECO:0000313" key="1">
    <source>
        <dbReference type="EMBL" id="KAK0496734.1"/>
    </source>
</evidence>
<proteinExistence type="predicted"/>
<dbReference type="AlphaFoldDB" id="A0AA39Q6L3"/>
<dbReference type="Proteomes" id="UP001175228">
    <property type="component" value="Unassembled WGS sequence"/>
</dbReference>
<name>A0AA39Q6L3_9AGAR</name>